<evidence type="ECO:0000313" key="2">
    <source>
        <dbReference type="EMBL" id="KAJ1204108.1"/>
    </source>
</evidence>
<gene>
    <name evidence="2" type="ORF">NDU88_007889</name>
</gene>
<organism evidence="2 3">
    <name type="scientific">Pleurodeles waltl</name>
    <name type="common">Iberian ribbed newt</name>
    <dbReference type="NCBI Taxonomy" id="8319"/>
    <lineage>
        <taxon>Eukaryota</taxon>
        <taxon>Metazoa</taxon>
        <taxon>Chordata</taxon>
        <taxon>Craniata</taxon>
        <taxon>Vertebrata</taxon>
        <taxon>Euteleostomi</taxon>
        <taxon>Amphibia</taxon>
        <taxon>Batrachia</taxon>
        <taxon>Caudata</taxon>
        <taxon>Salamandroidea</taxon>
        <taxon>Salamandridae</taxon>
        <taxon>Pleurodelinae</taxon>
        <taxon>Pleurodeles</taxon>
    </lineage>
</organism>
<dbReference type="AlphaFoldDB" id="A0AAV7VQZ7"/>
<feature type="compositionally biased region" description="Low complexity" evidence="1">
    <location>
        <begin position="63"/>
        <end position="88"/>
    </location>
</feature>
<proteinExistence type="predicted"/>
<comment type="caution">
    <text evidence="2">The sequence shown here is derived from an EMBL/GenBank/DDBJ whole genome shotgun (WGS) entry which is preliminary data.</text>
</comment>
<dbReference type="Proteomes" id="UP001066276">
    <property type="component" value="Chromosome 2_1"/>
</dbReference>
<feature type="region of interest" description="Disordered" evidence="1">
    <location>
        <begin position="1"/>
        <end position="202"/>
    </location>
</feature>
<evidence type="ECO:0000313" key="3">
    <source>
        <dbReference type="Proteomes" id="UP001066276"/>
    </source>
</evidence>
<feature type="compositionally biased region" description="Low complexity" evidence="1">
    <location>
        <begin position="100"/>
        <end position="109"/>
    </location>
</feature>
<name>A0AAV7VQZ7_PLEWA</name>
<keyword evidence="3" id="KW-1185">Reference proteome</keyword>
<sequence>MKGRKPSTPARKAKEPAHPAMKGKKPVTPARKGKDPTPPAMVGRKPLIPAEAVRVTPPPPVVMGPSLPAEEVQPSPPAEAAQEAPLPANTVQPSSQAEAVRVTPPVVTGPSPPAEEVQPSPPAEAAQGLPSPADTVQPPPADDSGAITTSGSHVGHPPGTAVHGPPVGQWACSLPERLGSCTPKHREMGMEPPPEPVSKSPTSEAVALHSPAMRNGHGAPSRTSGKVTRLRDCSLVLPSNKKWVMSPLQNQWESHPPERLLPCTPQHREMAMEPPPEPLGLFLCLAEAPPTPIPKVPAHLQTDAPAEFYQDEVRIRFGPWTVPCGHVGP</sequence>
<evidence type="ECO:0000256" key="1">
    <source>
        <dbReference type="SAM" id="MobiDB-lite"/>
    </source>
</evidence>
<accession>A0AAV7VQZ7</accession>
<reference evidence="2" key="1">
    <citation type="journal article" date="2022" name="bioRxiv">
        <title>Sequencing and chromosome-scale assembly of the giantPleurodeles waltlgenome.</title>
        <authorList>
            <person name="Brown T."/>
            <person name="Elewa A."/>
            <person name="Iarovenko S."/>
            <person name="Subramanian E."/>
            <person name="Araus A.J."/>
            <person name="Petzold A."/>
            <person name="Susuki M."/>
            <person name="Suzuki K.-i.T."/>
            <person name="Hayashi T."/>
            <person name="Toyoda A."/>
            <person name="Oliveira C."/>
            <person name="Osipova E."/>
            <person name="Leigh N.D."/>
            <person name="Simon A."/>
            <person name="Yun M.H."/>
        </authorList>
    </citation>
    <scope>NUCLEOTIDE SEQUENCE</scope>
    <source>
        <strain evidence="2">20211129_DDA</strain>
        <tissue evidence="2">Liver</tissue>
    </source>
</reference>
<protein>
    <submittedName>
        <fullName evidence="2">Uncharacterized protein</fullName>
    </submittedName>
</protein>
<dbReference type="EMBL" id="JANPWB010000003">
    <property type="protein sequence ID" value="KAJ1204108.1"/>
    <property type="molecule type" value="Genomic_DNA"/>
</dbReference>